<evidence type="ECO:0000313" key="3">
    <source>
        <dbReference type="Proteomes" id="UP000202922"/>
    </source>
</evidence>
<dbReference type="PANTHER" id="PTHR33993">
    <property type="entry name" value="GLYOXALASE-RELATED"/>
    <property type="match status" value="1"/>
</dbReference>
<evidence type="ECO:0000259" key="1">
    <source>
        <dbReference type="PROSITE" id="PS51819"/>
    </source>
</evidence>
<dbReference type="EMBL" id="FXYE01000002">
    <property type="protein sequence ID" value="SMX43557.1"/>
    <property type="molecule type" value="Genomic_DNA"/>
</dbReference>
<organism evidence="2 3">
    <name type="scientific">Actibacterium lipolyticum</name>
    <dbReference type="NCBI Taxonomy" id="1524263"/>
    <lineage>
        <taxon>Bacteria</taxon>
        <taxon>Pseudomonadati</taxon>
        <taxon>Pseudomonadota</taxon>
        <taxon>Alphaproteobacteria</taxon>
        <taxon>Rhodobacterales</taxon>
        <taxon>Roseobacteraceae</taxon>
        <taxon>Actibacterium</taxon>
    </lineage>
</organism>
<name>A0A238KLQ3_9RHOB</name>
<dbReference type="OrthoDB" id="9793039at2"/>
<accession>A0A238KLQ3</accession>
<keyword evidence="3" id="KW-1185">Reference proteome</keyword>
<dbReference type="Pfam" id="PF00903">
    <property type="entry name" value="Glyoxalase"/>
    <property type="match status" value="1"/>
</dbReference>
<dbReference type="InterPro" id="IPR052164">
    <property type="entry name" value="Anthracycline_SecMetBiosynth"/>
</dbReference>
<dbReference type="PROSITE" id="PS51819">
    <property type="entry name" value="VOC"/>
    <property type="match status" value="1"/>
</dbReference>
<reference evidence="3" key="1">
    <citation type="submission" date="2017-05" db="EMBL/GenBank/DDBJ databases">
        <authorList>
            <person name="Rodrigo-Torres L."/>
            <person name="Arahal R. D."/>
            <person name="Lucena T."/>
        </authorList>
    </citation>
    <scope>NUCLEOTIDE SEQUENCE [LARGE SCALE GENOMIC DNA]</scope>
    <source>
        <strain evidence="3">CECT 8621</strain>
    </source>
</reference>
<feature type="domain" description="VOC" evidence="1">
    <location>
        <begin position="8"/>
        <end position="123"/>
    </location>
</feature>
<dbReference type="AlphaFoldDB" id="A0A238KLQ3"/>
<dbReference type="InterPro" id="IPR004360">
    <property type="entry name" value="Glyas_Fos-R_dOase_dom"/>
</dbReference>
<gene>
    <name evidence="2" type="ORF">COL8621_02331</name>
</gene>
<proteinExistence type="predicted"/>
<dbReference type="Proteomes" id="UP000202922">
    <property type="component" value="Unassembled WGS sequence"/>
</dbReference>
<sequence length="127" mass="13516">MSFKPTNPTVWIEIPVTDMTKGIEFYKTVFNFEFKVDETGPNPVAMICAAGPDGVAGHLYPGKPSADGDGPTVHLAVHDTVEEAMDRLVNAGGTEVSPVITIPPGRFAYAQDPEGNSIGLFEPNRAA</sequence>
<evidence type="ECO:0000313" key="2">
    <source>
        <dbReference type="EMBL" id="SMX43557.1"/>
    </source>
</evidence>
<dbReference type="SUPFAM" id="SSF54593">
    <property type="entry name" value="Glyoxalase/Bleomycin resistance protein/Dihydroxybiphenyl dioxygenase"/>
    <property type="match status" value="1"/>
</dbReference>
<dbReference type="CDD" id="cd07247">
    <property type="entry name" value="SgaA_N_like"/>
    <property type="match status" value="1"/>
</dbReference>
<dbReference type="RefSeq" id="WP_093967497.1">
    <property type="nucleotide sequence ID" value="NZ_FXYE01000002.1"/>
</dbReference>
<dbReference type="Gene3D" id="3.10.180.10">
    <property type="entry name" value="2,3-Dihydroxybiphenyl 1,2-Dioxygenase, domain 1"/>
    <property type="match status" value="1"/>
</dbReference>
<dbReference type="InterPro" id="IPR029068">
    <property type="entry name" value="Glyas_Bleomycin-R_OHBP_Dase"/>
</dbReference>
<dbReference type="InterPro" id="IPR037523">
    <property type="entry name" value="VOC_core"/>
</dbReference>
<protein>
    <submittedName>
        <fullName evidence="2">Glyoxalase-like domain protein</fullName>
    </submittedName>
</protein>